<keyword evidence="3" id="KW-0274">FAD</keyword>
<dbReference type="Pfam" id="PF14759">
    <property type="entry name" value="Reductase_C"/>
    <property type="match status" value="1"/>
</dbReference>
<evidence type="ECO:0000259" key="5">
    <source>
        <dbReference type="Pfam" id="PF07992"/>
    </source>
</evidence>
<dbReference type="SUPFAM" id="SSF51905">
    <property type="entry name" value="FAD/NAD(P)-binding domain"/>
    <property type="match status" value="1"/>
</dbReference>
<comment type="cofactor">
    <cofactor evidence="1">
        <name>FAD</name>
        <dbReference type="ChEBI" id="CHEBI:57692"/>
    </cofactor>
</comment>
<organism evidence="7 8">
    <name type="scientific">Streptomyces lanatus</name>
    <dbReference type="NCBI Taxonomy" id="66900"/>
    <lineage>
        <taxon>Bacteria</taxon>
        <taxon>Bacillati</taxon>
        <taxon>Actinomycetota</taxon>
        <taxon>Actinomycetes</taxon>
        <taxon>Kitasatosporales</taxon>
        <taxon>Streptomycetaceae</taxon>
        <taxon>Streptomyces</taxon>
    </lineage>
</organism>
<dbReference type="PRINTS" id="PR00411">
    <property type="entry name" value="PNDRDTASEI"/>
</dbReference>
<evidence type="ECO:0000313" key="8">
    <source>
        <dbReference type="Proteomes" id="UP001486207"/>
    </source>
</evidence>
<protein>
    <submittedName>
        <fullName evidence="7">FAD-dependent oxidoreductase</fullName>
    </submittedName>
</protein>
<keyword evidence="8" id="KW-1185">Reference proteome</keyword>
<name>A0ABV1Y610_9ACTN</name>
<dbReference type="RefSeq" id="WP_190075836.1">
    <property type="nucleotide sequence ID" value="NZ_BNBM01000029.1"/>
</dbReference>
<dbReference type="Proteomes" id="UP001486207">
    <property type="component" value="Unassembled WGS sequence"/>
</dbReference>
<dbReference type="SUPFAM" id="SSF55424">
    <property type="entry name" value="FAD/NAD-linked reductases, dimerisation (C-terminal) domain"/>
    <property type="match status" value="1"/>
</dbReference>
<comment type="caution">
    <text evidence="7">The sequence shown here is derived from an EMBL/GenBank/DDBJ whole genome shotgun (WGS) entry which is preliminary data.</text>
</comment>
<dbReference type="Gene3D" id="3.50.50.60">
    <property type="entry name" value="FAD/NAD(P)-binding domain"/>
    <property type="match status" value="2"/>
</dbReference>
<feature type="domain" description="Reductase C-terminal" evidence="6">
    <location>
        <begin position="322"/>
        <end position="405"/>
    </location>
</feature>
<dbReference type="InterPro" id="IPR028202">
    <property type="entry name" value="Reductase_C"/>
</dbReference>
<keyword evidence="2" id="KW-0285">Flavoprotein</keyword>
<dbReference type="Pfam" id="PF07992">
    <property type="entry name" value="Pyr_redox_2"/>
    <property type="match status" value="1"/>
</dbReference>
<dbReference type="PRINTS" id="PR00368">
    <property type="entry name" value="FADPNR"/>
</dbReference>
<dbReference type="InterPro" id="IPR036188">
    <property type="entry name" value="FAD/NAD-bd_sf"/>
</dbReference>
<accession>A0ABV1Y610</accession>
<dbReference type="InterPro" id="IPR050446">
    <property type="entry name" value="FAD-oxidoreductase/Apoptosis"/>
</dbReference>
<evidence type="ECO:0000259" key="6">
    <source>
        <dbReference type="Pfam" id="PF14759"/>
    </source>
</evidence>
<dbReference type="InterPro" id="IPR016156">
    <property type="entry name" value="FAD/NAD-linked_Rdtase_dimer_sf"/>
</dbReference>
<feature type="domain" description="FAD/NAD(P)-binding" evidence="5">
    <location>
        <begin position="5"/>
        <end position="303"/>
    </location>
</feature>
<evidence type="ECO:0000256" key="2">
    <source>
        <dbReference type="ARBA" id="ARBA00022630"/>
    </source>
</evidence>
<gene>
    <name evidence="7" type="ORF">ABT384_42640</name>
</gene>
<dbReference type="Gene3D" id="3.30.390.30">
    <property type="match status" value="1"/>
</dbReference>
<evidence type="ECO:0000256" key="3">
    <source>
        <dbReference type="ARBA" id="ARBA00022827"/>
    </source>
</evidence>
<proteinExistence type="predicted"/>
<reference evidence="7 8" key="1">
    <citation type="submission" date="2024-06" db="EMBL/GenBank/DDBJ databases">
        <title>The Natural Products Discovery Center: Release of the First 8490 Sequenced Strains for Exploring Actinobacteria Biosynthetic Diversity.</title>
        <authorList>
            <person name="Kalkreuter E."/>
            <person name="Kautsar S.A."/>
            <person name="Yang D."/>
            <person name="Bader C.D."/>
            <person name="Teijaro C.N."/>
            <person name="Fluegel L."/>
            <person name="Davis C.M."/>
            <person name="Simpson J.R."/>
            <person name="Lauterbach L."/>
            <person name="Steele A.D."/>
            <person name="Gui C."/>
            <person name="Meng S."/>
            <person name="Li G."/>
            <person name="Viehrig K."/>
            <person name="Ye F."/>
            <person name="Su P."/>
            <person name="Kiefer A.F."/>
            <person name="Nichols A."/>
            <person name="Cepeda A.J."/>
            <person name="Yan W."/>
            <person name="Fan B."/>
            <person name="Jiang Y."/>
            <person name="Adhikari A."/>
            <person name="Zheng C.-J."/>
            <person name="Schuster L."/>
            <person name="Cowan T.M."/>
            <person name="Smanski M.J."/>
            <person name="Chevrette M.G."/>
            <person name="De Carvalho L.P.S."/>
            <person name="Shen B."/>
        </authorList>
    </citation>
    <scope>NUCLEOTIDE SEQUENCE [LARGE SCALE GENOMIC DNA]</scope>
    <source>
        <strain evidence="7 8">NPDC000155</strain>
    </source>
</reference>
<dbReference type="InterPro" id="IPR023753">
    <property type="entry name" value="FAD/NAD-binding_dom"/>
</dbReference>
<dbReference type="EMBL" id="JBEPFB010000031">
    <property type="protein sequence ID" value="MER7379302.1"/>
    <property type="molecule type" value="Genomic_DNA"/>
</dbReference>
<evidence type="ECO:0000256" key="1">
    <source>
        <dbReference type="ARBA" id="ARBA00001974"/>
    </source>
</evidence>
<dbReference type="PANTHER" id="PTHR43557:SF2">
    <property type="entry name" value="RIESKE DOMAIN-CONTAINING PROTEIN-RELATED"/>
    <property type="match status" value="1"/>
</dbReference>
<dbReference type="PANTHER" id="PTHR43557">
    <property type="entry name" value="APOPTOSIS-INDUCING FACTOR 1"/>
    <property type="match status" value="1"/>
</dbReference>
<evidence type="ECO:0000313" key="7">
    <source>
        <dbReference type="EMBL" id="MER7379302.1"/>
    </source>
</evidence>
<sequence length="409" mass="43309">MSTPRVVIVGAGHAGVQAAGSIRAEGFDGTVVLLDEHHGLPYQRPPLSKDYLKGDNPAQRSLLRPQSFFAKNSIDLRLGQDGQVTGVDRGARTLFLASGASLSYDHLVIATGSRNRRLPVPGGDLPSVHQLRTHDDAVGLHGRLRRASKVAVVGGGFVGLEIAASARTLGAQVTVIESLPRLMARSVTEITAAHLADLHRSQGVELLLSTSVTRITDRGSKTVLITGSGNEIEADLVVVGIGAEAVTDVAELAGVPVDNGIVVDEFFRTDDSAIYAIGDCASTPRADGQRTRLESVQSAVEQAKAVARTICGHPPAAREVPWFWSNQHSAKLQIVGLVGARDAEYVLGEPDQGSFNVLCFAQDRFIGGESVNSPKDHLAMRRLLDRGATLTIEELTHPAVDLAAMAGRS</sequence>
<evidence type="ECO:0000256" key="4">
    <source>
        <dbReference type="ARBA" id="ARBA00023002"/>
    </source>
</evidence>
<keyword evidence="4" id="KW-0560">Oxidoreductase</keyword>